<dbReference type="AlphaFoldDB" id="A0A9X9FWY6"/>
<accession>A0A9X9FWY6</accession>
<proteinExistence type="predicted"/>
<dbReference type="Proteomes" id="UP000316123">
    <property type="component" value="Unassembled WGS sequence"/>
</dbReference>
<sequence length="216" mass="23879">MIEMKPKENVLHSRFTLRKMRAVLDQENSTQEGYRLKPLDTHASQHADTAVTRLKLKDQLAVDPYKALALLESTLLCLVTTALMLFVAQSVGLTDTFKSNVLYGGTLGACIGATYRMYHDAALSEWCMASPVSPAALQNAMLALKYSETQEGVYCPKKRMFTPFHRCDSERITLTTLDGGTRFTGPYFKLKALSATQLADAPEAQETDLTPPTAHV</sequence>
<comment type="caution">
    <text evidence="1">The sequence shown here is derived from an EMBL/GenBank/DDBJ whole genome shotgun (WGS) entry which is preliminary data.</text>
</comment>
<evidence type="ECO:0000313" key="2">
    <source>
        <dbReference type="Proteomes" id="UP000316123"/>
    </source>
</evidence>
<evidence type="ECO:0000313" key="1">
    <source>
        <dbReference type="EMBL" id="TWR58156.1"/>
    </source>
</evidence>
<dbReference type="EMBL" id="VFEQ01000011">
    <property type="protein sequence ID" value="TWR58156.1"/>
    <property type="molecule type" value="Genomic_DNA"/>
</dbReference>
<dbReference type="RefSeq" id="WP_074847346.1">
    <property type="nucleotide sequence ID" value="NZ_FNSU01000003.1"/>
</dbReference>
<dbReference type="OrthoDB" id="6968213at2"/>
<gene>
    <name evidence="1" type="ORF">FIV41_18205</name>
</gene>
<name>A0A9X9FWY6_PSEMA</name>
<reference evidence="1 2" key="1">
    <citation type="submission" date="2019-06" db="EMBL/GenBank/DDBJ databases">
        <title>Pseudomonas bimorpha sp. nov. isolated from bovine raw milk and skim milk concentrate.</title>
        <authorList>
            <person name="Hofmann K."/>
            <person name="Huptas C."/>
            <person name="Doll E."/>
            <person name="Scherer S."/>
            <person name="Wenning M."/>
        </authorList>
    </citation>
    <scope>NUCLEOTIDE SEQUENCE [LARGE SCALE GENOMIC DNA]</scope>
    <source>
        <strain evidence="1 2">DSM 13124</strain>
    </source>
</reference>
<protein>
    <submittedName>
        <fullName evidence="1">Uncharacterized protein</fullName>
    </submittedName>
</protein>
<organism evidence="1 2">
    <name type="scientific">Pseudomonas marginalis</name>
    <name type="common">Pseudomonas panacis</name>
    <dbReference type="NCBI Taxonomy" id="298"/>
    <lineage>
        <taxon>Bacteria</taxon>
        <taxon>Pseudomonadati</taxon>
        <taxon>Pseudomonadota</taxon>
        <taxon>Gammaproteobacteria</taxon>
        <taxon>Pseudomonadales</taxon>
        <taxon>Pseudomonadaceae</taxon>
        <taxon>Pseudomonas</taxon>
    </lineage>
</organism>